<proteinExistence type="predicted"/>
<evidence type="ECO:0000313" key="2">
    <source>
        <dbReference type="Proteomes" id="UP001501442"/>
    </source>
</evidence>
<accession>A0ABP8UQS1</accession>
<keyword evidence="2" id="KW-1185">Reference proteome</keyword>
<gene>
    <name evidence="1" type="ORF">GCM10023196_086010</name>
</gene>
<comment type="caution">
    <text evidence="1">The sequence shown here is derived from an EMBL/GenBank/DDBJ whole genome shotgun (WGS) entry which is preliminary data.</text>
</comment>
<dbReference type="Proteomes" id="UP001501442">
    <property type="component" value="Unassembled WGS sequence"/>
</dbReference>
<sequence length="95" mass="10713">MRVGLEVEVPDRVAREAALRGHGRVPPLVLHAHQRDLADLATELAYVATALRGITTSESGDIRLLSDAYDEIRSRALPVEMSRDLIRRILEERWT</sequence>
<reference evidence="2" key="1">
    <citation type="journal article" date="2019" name="Int. J. Syst. Evol. Microbiol.">
        <title>The Global Catalogue of Microorganisms (GCM) 10K type strain sequencing project: providing services to taxonomists for standard genome sequencing and annotation.</title>
        <authorList>
            <consortium name="The Broad Institute Genomics Platform"/>
            <consortium name="The Broad Institute Genome Sequencing Center for Infectious Disease"/>
            <person name="Wu L."/>
            <person name="Ma J."/>
        </authorList>
    </citation>
    <scope>NUCLEOTIDE SEQUENCE [LARGE SCALE GENOMIC DNA]</scope>
    <source>
        <strain evidence="2">JCM 17939</strain>
    </source>
</reference>
<evidence type="ECO:0008006" key="3">
    <source>
        <dbReference type="Google" id="ProtNLM"/>
    </source>
</evidence>
<organism evidence="1 2">
    <name type="scientific">Actinoallomurus vinaceus</name>
    <dbReference type="NCBI Taxonomy" id="1080074"/>
    <lineage>
        <taxon>Bacteria</taxon>
        <taxon>Bacillati</taxon>
        <taxon>Actinomycetota</taxon>
        <taxon>Actinomycetes</taxon>
        <taxon>Streptosporangiales</taxon>
        <taxon>Thermomonosporaceae</taxon>
        <taxon>Actinoallomurus</taxon>
    </lineage>
</organism>
<dbReference type="EMBL" id="BAABHK010000017">
    <property type="protein sequence ID" value="GAA4636406.1"/>
    <property type="molecule type" value="Genomic_DNA"/>
</dbReference>
<name>A0ABP8UQS1_9ACTN</name>
<protein>
    <recommendedName>
        <fullName evidence="3">DUF5753 domain-containing protein</fullName>
    </recommendedName>
</protein>
<evidence type="ECO:0000313" key="1">
    <source>
        <dbReference type="EMBL" id="GAA4636406.1"/>
    </source>
</evidence>